<comment type="caution">
    <text evidence="1">The sequence shown here is derived from an EMBL/GenBank/DDBJ whole genome shotgun (WGS) entry which is preliminary data.</text>
</comment>
<evidence type="ECO:0000313" key="1">
    <source>
        <dbReference type="EMBL" id="TYP61485.1"/>
    </source>
</evidence>
<dbReference type="OrthoDB" id="6810016at2"/>
<accession>A0A5S5B3A3</accession>
<dbReference type="InterPro" id="IPR050767">
    <property type="entry name" value="Sel1_AlgK"/>
</dbReference>
<gene>
    <name evidence="1" type="ORF">A9A72_124221</name>
</gene>
<dbReference type="InterPro" id="IPR006597">
    <property type="entry name" value="Sel1-like"/>
</dbReference>
<proteinExistence type="predicted"/>
<dbReference type="RefSeq" id="WP_148926152.1">
    <property type="nucleotide sequence ID" value="NZ_VNHQ01000014.1"/>
</dbReference>
<dbReference type="Pfam" id="PF08238">
    <property type="entry name" value="Sel1"/>
    <property type="match status" value="3"/>
</dbReference>
<dbReference type="Gene3D" id="1.25.40.10">
    <property type="entry name" value="Tetratricopeptide repeat domain"/>
    <property type="match status" value="1"/>
</dbReference>
<protein>
    <recommendedName>
        <fullName evidence="3">Sel1 repeat family protein</fullName>
    </recommendedName>
</protein>
<dbReference type="SUPFAM" id="SSF81901">
    <property type="entry name" value="HCP-like"/>
    <property type="match status" value="1"/>
</dbReference>
<dbReference type="EMBL" id="VNHQ01000014">
    <property type="protein sequence ID" value="TYP61485.1"/>
    <property type="molecule type" value="Genomic_DNA"/>
</dbReference>
<sequence length="251" mass="28019">MLVGWLRRVKEWVPDVVEAYKGDSVAVSKRVVDEFARNRYVELHGLVSGSSPDADALNELGCIWLEGRVVEHNWPLARALFVAAGRLGSREAYLNLGHMYWHGKGVPVSELKAMVWYRFAANKGSMDGLCELGHAHAAFAEDCLEADGEPHLTKACDCYLAAAQEGHREAMSSLGHLLLNDSNRLRNEATGLYWLTYAAALGDPLAADRIADFFNEARMGIPDPGSLLSDFWRNYRCRRAAVAERDRLERE</sequence>
<evidence type="ECO:0000313" key="2">
    <source>
        <dbReference type="Proteomes" id="UP000324282"/>
    </source>
</evidence>
<organism evidence="1 2">
    <name type="scientific">Stutzerimonas stutzeri</name>
    <name type="common">Pseudomonas stutzeri</name>
    <dbReference type="NCBI Taxonomy" id="316"/>
    <lineage>
        <taxon>Bacteria</taxon>
        <taxon>Pseudomonadati</taxon>
        <taxon>Pseudomonadota</taxon>
        <taxon>Gammaproteobacteria</taxon>
        <taxon>Pseudomonadales</taxon>
        <taxon>Pseudomonadaceae</taxon>
        <taxon>Stutzerimonas</taxon>
    </lineage>
</organism>
<evidence type="ECO:0008006" key="3">
    <source>
        <dbReference type="Google" id="ProtNLM"/>
    </source>
</evidence>
<dbReference type="InterPro" id="IPR011990">
    <property type="entry name" value="TPR-like_helical_dom_sf"/>
</dbReference>
<dbReference type="AlphaFoldDB" id="A0A5S5B3A3"/>
<dbReference type="SMART" id="SM00671">
    <property type="entry name" value="SEL1"/>
    <property type="match status" value="3"/>
</dbReference>
<name>A0A5S5B3A3_STUST</name>
<dbReference type="PANTHER" id="PTHR11102:SF160">
    <property type="entry name" value="ERAD-ASSOCIATED E3 UBIQUITIN-PROTEIN LIGASE COMPONENT HRD3"/>
    <property type="match status" value="1"/>
</dbReference>
<dbReference type="Proteomes" id="UP000324282">
    <property type="component" value="Unassembled WGS sequence"/>
</dbReference>
<reference evidence="1 2" key="1">
    <citation type="submission" date="2019-07" db="EMBL/GenBank/DDBJ databases">
        <title>Deep subsurface shale carbon reservoir microbial communities from Ohio and West Virginia, USA.</title>
        <authorList>
            <person name="Wrighton K."/>
        </authorList>
    </citation>
    <scope>NUCLEOTIDE SEQUENCE [LARGE SCALE GENOMIC DNA]</scope>
    <source>
        <strain evidence="1 2">NP_8Ht</strain>
    </source>
</reference>
<dbReference type="PANTHER" id="PTHR11102">
    <property type="entry name" value="SEL-1-LIKE PROTEIN"/>
    <property type="match status" value="1"/>
</dbReference>